<organism evidence="2 3">
    <name type="scientific">Trichuris trichiura</name>
    <name type="common">Whipworm</name>
    <name type="synonym">Trichocephalus trichiurus</name>
    <dbReference type="NCBI Taxonomy" id="36087"/>
    <lineage>
        <taxon>Eukaryota</taxon>
        <taxon>Metazoa</taxon>
        <taxon>Ecdysozoa</taxon>
        <taxon>Nematoda</taxon>
        <taxon>Enoplea</taxon>
        <taxon>Dorylaimia</taxon>
        <taxon>Trichinellida</taxon>
        <taxon>Trichuridae</taxon>
        <taxon>Trichuris</taxon>
    </lineage>
</organism>
<accession>A0A077Z2W5</accession>
<sequence length="159" mass="18223">MLSIPAEPTMQPYWTNCPARRMDKLIGTKKEKGYANAHVNTPESSAKFVANIRQWQFSPTSKFQQDQLNVKPPLTPEEMRKLEELQLLSNMEVIRLTFPYNPDKRSDSPNEPTETITLNETRSTTISPEDEDADDPFQLNKDEIVLQPNQQGESQIDDS</sequence>
<gene>
    <name evidence="2" type="ORF">TTRE_0000244401</name>
</gene>
<reference evidence="2" key="2">
    <citation type="submission" date="2014-03" db="EMBL/GenBank/DDBJ databases">
        <title>The whipworm genome and dual-species transcriptomics of an intimate host-pathogen interaction.</title>
        <authorList>
            <person name="Foth B.J."/>
            <person name="Tsai I.J."/>
            <person name="Reid A.J."/>
            <person name="Bancroft A.J."/>
            <person name="Nichol S."/>
            <person name="Tracey A."/>
            <person name="Holroyd N."/>
            <person name="Cotton J.A."/>
            <person name="Stanley E.J."/>
            <person name="Zarowiecki M."/>
            <person name="Liu J.Z."/>
            <person name="Huckvale T."/>
            <person name="Cooper P.J."/>
            <person name="Grencis R.K."/>
            <person name="Berriman M."/>
        </authorList>
    </citation>
    <scope>NUCLEOTIDE SEQUENCE [LARGE SCALE GENOMIC DNA]</scope>
</reference>
<reference evidence="2" key="1">
    <citation type="submission" date="2014-01" db="EMBL/GenBank/DDBJ databases">
        <authorList>
            <person name="Aslett M."/>
        </authorList>
    </citation>
    <scope>NUCLEOTIDE SEQUENCE</scope>
</reference>
<proteinExistence type="predicted"/>
<keyword evidence="3" id="KW-1185">Reference proteome</keyword>
<name>A0A077Z2W5_TRITR</name>
<dbReference type="EMBL" id="HG805883">
    <property type="protein sequence ID" value="CDW54174.1"/>
    <property type="molecule type" value="Genomic_DNA"/>
</dbReference>
<feature type="compositionally biased region" description="Polar residues" evidence="1">
    <location>
        <begin position="109"/>
        <end position="127"/>
    </location>
</feature>
<dbReference type="Proteomes" id="UP000030665">
    <property type="component" value="Unassembled WGS sequence"/>
</dbReference>
<evidence type="ECO:0000313" key="2">
    <source>
        <dbReference type="EMBL" id="CDW54174.1"/>
    </source>
</evidence>
<protein>
    <submittedName>
        <fullName evidence="2">Uncharacterized protein</fullName>
    </submittedName>
</protein>
<evidence type="ECO:0000256" key="1">
    <source>
        <dbReference type="SAM" id="MobiDB-lite"/>
    </source>
</evidence>
<dbReference type="AlphaFoldDB" id="A0A077Z2W5"/>
<feature type="region of interest" description="Disordered" evidence="1">
    <location>
        <begin position="99"/>
        <end position="139"/>
    </location>
</feature>
<evidence type="ECO:0000313" key="3">
    <source>
        <dbReference type="Proteomes" id="UP000030665"/>
    </source>
</evidence>